<dbReference type="PANTHER" id="PTHR43877">
    <property type="entry name" value="AMINOALKYLPHOSPHONATE N-ACETYLTRANSFERASE-RELATED-RELATED"/>
    <property type="match status" value="1"/>
</dbReference>
<dbReference type="InterPro" id="IPR000182">
    <property type="entry name" value="GNAT_dom"/>
</dbReference>
<dbReference type="CDD" id="cd04301">
    <property type="entry name" value="NAT_SF"/>
    <property type="match status" value="1"/>
</dbReference>
<dbReference type="Proteomes" id="UP000299011">
    <property type="component" value="Plasmid pHME505"/>
</dbReference>
<gene>
    <name evidence="4" type="ORF">E6P09_15510</name>
</gene>
<evidence type="ECO:0000313" key="5">
    <source>
        <dbReference type="Proteomes" id="UP000299011"/>
    </source>
</evidence>
<evidence type="ECO:0000256" key="1">
    <source>
        <dbReference type="ARBA" id="ARBA00022679"/>
    </source>
</evidence>
<dbReference type="InterPro" id="IPR050832">
    <property type="entry name" value="Bact_Acetyltransf"/>
</dbReference>
<feature type="domain" description="N-acetyltransferase" evidence="3">
    <location>
        <begin position="28"/>
        <end position="193"/>
    </location>
</feature>
<dbReference type="GeneID" id="13025739"/>
<accession>A0A4P8PEE4</accession>
<dbReference type="Gene3D" id="3.40.630.30">
    <property type="match status" value="1"/>
</dbReference>
<proteinExistence type="predicted"/>
<sequence length="197" mass="23099">MSRCRRRNYHLRRRWGRTIGMPVLWSYMPIRTATEDDTDAILQIAQQSWKTDYPEILTRETAEEAVTDWYTPEQIVAELHKSQARILVAEREDTVIGFAHATWNNTEGEGYILRIYVHPEHRRENVGRELLEQTCAGLAEQGIERINAMVLVENKPGNAFYERFGFEHADERETIIGDEPHPENRYVLERPFELDGD</sequence>
<evidence type="ECO:0000313" key="4">
    <source>
        <dbReference type="EMBL" id="QCQ76749.1"/>
    </source>
</evidence>
<keyword evidence="4" id="KW-0614">Plasmid</keyword>
<keyword evidence="1 4" id="KW-0808">Transferase</keyword>
<dbReference type="Pfam" id="PF00583">
    <property type="entry name" value="Acetyltransf_1"/>
    <property type="match status" value="1"/>
</dbReference>
<dbReference type="AlphaFoldDB" id="A0A4P8PEE4"/>
<dbReference type="GO" id="GO:0016747">
    <property type="term" value="F:acyltransferase activity, transferring groups other than amino-acyl groups"/>
    <property type="evidence" value="ECO:0007669"/>
    <property type="project" value="InterPro"/>
</dbReference>
<dbReference type="PROSITE" id="PS51186">
    <property type="entry name" value="GNAT"/>
    <property type="match status" value="1"/>
</dbReference>
<dbReference type="RefSeq" id="WP_081603739.1">
    <property type="nucleotide sequence ID" value="NC_017944.1"/>
</dbReference>
<evidence type="ECO:0000256" key="2">
    <source>
        <dbReference type="ARBA" id="ARBA00023315"/>
    </source>
</evidence>
<dbReference type="OrthoDB" id="125295at2157"/>
<evidence type="ECO:0000259" key="3">
    <source>
        <dbReference type="PROSITE" id="PS51186"/>
    </source>
</evidence>
<reference evidence="4 5" key="1">
    <citation type="submission" date="2019-04" db="EMBL/GenBank/DDBJ databases">
        <title>Methylomes of two halophilic Archaea, Haloarcula marismortui and Haloferax mediterranei.</title>
        <authorList>
            <person name="DasSarma S."/>
            <person name="DasSarma P."/>
            <person name="DasSarma S."/>
            <person name="Fomenkov A."/>
            <person name="Vincze T."/>
            <person name="Anton B.P."/>
            <person name="Roberts R.J."/>
        </authorList>
    </citation>
    <scope>NUCLEOTIDE SEQUENCE [LARGE SCALE GENOMIC DNA]</scope>
    <source>
        <strain evidence="5">ATCC 33500 / DSM 1411 / JCM 8866 / NBRC 14739 / NCIMB 2177 / R-4</strain>
        <plasmid evidence="4 5">pHME505</plasmid>
    </source>
</reference>
<protein>
    <submittedName>
        <fullName evidence="4">N-acetyltransferase</fullName>
    </submittedName>
</protein>
<name>A0A4P8PEE4_HALMT</name>
<organism evidence="4 5">
    <name type="scientific">Haloferax mediterranei (strain ATCC 33500 / DSM 1411 / JCM 8866 / NBRC 14739 / NCIMB 2177 / R-4)</name>
    <name type="common">Halobacterium mediterranei</name>
    <dbReference type="NCBI Taxonomy" id="523841"/>
    <lineage>
        <taxon>Archaea</taxon>
        <taxon>Methanobacteriati</taxon>
        <taxon>Methanobacteriota</taxon>
        <taxon>Stenosarchaea group</taxon>
        <taxon>Halobacteria</taxon>
        <taxon>Halobacteriales</taxon>
        <taxon>Haloferacaceae</taxon>
        <taxon>Haloferax</taxon>
    </lineage>
</organism>
<geneLocation type="plasmid" evidence="4 5">
    <name>pHME505</name>
</geneLocation>
<dbReference type="InterPro" id="IPR016181">
    <property type="entry name" value="Acyl_CoA_acyltransferase"/>
</dbReference>
<dbReference type="PANTHER" id="PTHR43877:SF1">
    <property type="entry name" value="ACETYLTRANSFERASE"/>
    <property type="match status" value="1"/>
</dbReference>
<dbReference type="EMBL" id="CP039140">
    <property type="protein sequence ID" value="QCQ76749.1"/>
    <property type="molecule type" value="Genomic_DNA"/>
</dbReference>
<keyword evidence="2" id="KW-0012">Acyltransferase</keyword>
<dbReference type="SUPFAM" id="SSF55729">
    <property type="entry name" value="Acyl-CoA N-acyltransferases (Nat)"/>
    <property type="match status" value="1"/>
</dbReference>